<accession>A0ABQ5GNI6</accession>
<gene>
    <name evidence="2" type="ORF">Tco_1043828</name>
</gene>
<feature type="compositionally biased region" description="Low complexity" evidence="1">
    <location>
        <begin position="1"/>
        <end position="11"/>
    </location>
</feature>
<comment type="caution">
    <text evidence="2">The sequence shown here is derived from an EMBL/GenBank/DDBJ whole genome shotgun (WGS) entry which is preliminary data.</text>
</comment>
<name>A0ABQ5GNI6_9ASTR</name>
<dbReference type="EMBL" id="BQNB010018682">
    <property type="protein sequence ID" value="GJT77103.1"/>
    <property type="molecule type" value="Genomic_DNA"/>
</dbReference>
<feature type="compositionally biased region" description="Polar residues" evidence="1">
    <location>
        <begin position="12"/>
        <end position="22"/>
    </location>
</feature>
<evidence type="ECO:0000256" key="1">
    <source>
        <dbReference type="SAM" id="MobiDB-lite"/>
    </source>
</evidence>
<proteinExistence type="predicted"/>
<protein>
    <submittedName>
        <fullName evidence="2">Uncharacterized protein</fullName>
    </submittedName>
</protein>
<organism evidence="2 3">
    <name type="scientific">Tanacetum coccineum</name>
    <dbReference type="NCBI Taxonomy" id="301880"/>
    <lineage>
        <taxon>Eukaryota</taxon>
        <taxon>Viridiplantae</taxon>
        <taxon>Streptophyta</taxon>
        <taxon>Embryophyta</taxon>
        <taxon>Tracheophyta</taxon>
        <taxon>Spermatophyta</taxon>
        <taxon>Magnoliopsida</taxon>
        <taxon>eudicotyledons</taxon>
        <taxon>Gunneridae</taxon>
        <taxon>Pentapetalae</taxon>
        <taxon>asterids</taxon>
        <taxon>campanulids</taxon>
        <taxon>Asterales</taxon>
        <taxon>Asteraceae</taxon>
        <taxon>Asteroideae</taxon>
        <taxon>Anthemideae</taxon>
        <taxon>Anthemidinae</taxon>
        <taxon>Tanacetum</taxon>
    </lineage>
</organism>
<evidence type="ECO:0000313" key="2">
    <source>
        <dbReference type="EMBL" id="GJT77103.1"/>
    </source>
</evidence>
<feature type="compositionally biased region" description="Basic residues" evidence="1">
    <location>
        <begin position="64"/>
        <end position="74"/>
    </location>
</feature>
<keyword evidence="3" id="KW-1185">Reference proteome</keyword>
<reference evidence="2" key="1">
    <citation type="journal article" date="2022" name="Int. J. Mol. Sci.">
        <title>Draft Genome of Tanacetum Coccineum: Genomic Comparison of Closely Related Tanacetum-Family Plants.</title>
        <authorList>
            <person name="Yamashiro T."/>
            <person name="Shiraishi A."/>
            <person name="Nakayama K."/>
            <person name="Satake H."/>
        </authorList>
    </citation>
    <scope>NUCLEOTIDE SEQUENCE</scope>
</reference>
<feature type="region of interest" description="Disordered" evidence="1">
    <location>
        <begin position="1"/>
        <end position="76"/>
    </location>
</feature>
<sequence length="226" mass="25562">MIASSSSRNSSKNMPRFSSNDMAHNYYLEEAKKKTQDKNRNLKPREMPSAKTHNTPNACTPKPRSNKQKSRNWRASKSYEETLKAMQKADHSRIPSSFLDFKHFVCSTCQKCIFNANHDACITKFLKEVNSRAKIQPNKTINISAVHEKTTRLDLPLGETLSRIFNTAGLKWVPTTGKTFTSSTTTDQHLCFMIMVLVDNTSGPAPQRKEKCTIQCALSSKEEKPS</sequence>
<reference evidence="2" key="2">
    <citation type="submission" date="2022-01" db="EMBL/GenBank/DDBJ databases">
        <authorList>
            <person name="Yamashiro T."/>
            <person name="Shiraishi A."/>
            <person name="Satake H."/>
            <person name="Nakayama K."/>
        </authorList>
    </citation>
    <scope>NUCLEOTIDE SEQUENCE</scope>
</reference>
<feature type="compositionally biased region" description="Basic and acidic residues" evidence="1">
    <location>
        <begin position="27"/>
        <end position="48"/>
    </location>
</feature>
<evidence type="ECO:0000313" key="3">
    <source>
        <dbReference type="Proteomes" id="UP001151760"/>
    </source>
</evidence>
<dbReference type="Proteomes" id="UP001151760">
    <property type="component" value="Unassembled WGS sequence"/>
</dbReference>